<gene>
    <name evidence="2" type="ORF">DYB32_005275</name>
    <name evidence="1" type="ORF">H310_10704</name>
</gene>
<dbReference type="OrthoDB" id="65851at2759"/>
<dbReference type="VEuPathDB" id="FungiDB:H310_10704"/>
<evidence type="ECO:0000313" key="2">
    <source>
        <dbReference type="EMBL" id="RHY29278.1"/>
    </source>
</evidence>
<evidence type="ECO:0000313" key="1">
    <source>
        <dbReference type="EMBL" id="ETV96058.1"/>
    </source>
</evidence>
<evidence type="ECO:0000313" key="3">
    <source>
        <dbReference type="Proteomes" id="UP000285060"/>
    </source>
</evidence>
<keyword evidence="3" id="KW-1185">Reference proteome</keyword>
<proteinExistence type="predicted"/>
<dbReference type="RefSeq" id="XP_008875369.1">
    <property type="nucleotide sequence ID" value="XM_008877147.1"/>
</dbReference>
<dbReference type="EMBL" id="QUSY01000460">
    <property type="protein sequence ID" value="RHY29278.1"/>
    <property type="molecule type" value="Genomic_DNA"/>
</dbReference>
<dbReference type="AlphaFoldDB" id="A0A024TPV8"/>
<protein>
    <recommendedName>
        <fullName evidence="4">Adhesin domain-containing protein</fullName>
    </recommendedName>
</protein>
<name>A0A024TPV8_9STRA</name>
<dbReference type="EMBL" id="KI913978">
    <property type="protein sequence ID" value="ETV96058.1"/>
    <property type="molecule type" value="Genomic_DNA"/>
</dbReference>
<reference evidence="2 3" key="2">
    <citation type="submission" date="2018-08" db="EMBL/GenBank/DDBJ databases">
        <title>Aphanomyces genome sequencing and annotation.</title>
        <authorList>
            <person name="Minardi D."/>
            <person name="Oidtmann B."/>
            <person name="Van Der Giezen M."/>
            <person name="Studholme D.J."/>
        </authorList>
    </citation>
    <scope>NUCLEOTIDE SEQUENCE [LARGE SCALE GENOMIC DNA]</scope>
    <source>
        <strain evidence="2 3">NJM0002</strain>
    </source>
</reference>
<dbReference type="Gene3D" id="2.160.20.120">
    <property type="match status" value="2"/>
</dbReference>
<evidence type="ECO:0008006" key="4">
    <source>
        <dbReference type="Google" id="ProtNLM"/>
    </source>
</evidence>
<sequence length="351" mass="36793">MPASPWFRREYDSLAVISRLVLEVGNVSVVATSDDIKTTSVVLHSESAAAAESFRVQEDGHELAVKWEEDHPVDPSSDYSIEIHMPRESIDAVAFSGAGTVSVHPNTLRRSVDANLTIASTGPGSLLVDDTDIRAGSLHLRQGGAGVLQLTCHDFVVAYEVDVQTTSTGSTVMHASSSVSASQVTLTGSAGYTTVQVNGPVKVTDFIDLRASKAGRVALVTQDSTTHHLAMTTTGNGAVTVNGTMHAHSVVVRGRGDGSVRVCGADGSCHALEMDVAGNSCASVEMAATLCSVAIDGRSHVSLCKGQVVTSKTILGDAQLKTLDECAPHDHATMELVPFAATKKTDDELER</sequence>
<reference evidence="1" key="1">
    <citation type="submission" date="2013-12" db="EMBL/GenBank/DDBJ databases">
        <title>The Genome Sequence of Aphanomyces invadans NJM9701.</title>
        <authorList>
            <consortium name="The Broad Institute Genomics Platform"/>
            <person name="Russ C."/>
            <person name="Tyler B."/>
            <person name="van West P."/>
            <person name="Dieguez-Uribeondo J."/>
            <person name="Young S.K."/>
            <person name="Zeng Q."/>
            <person name="Gargeya S."/>
            <person name="Fitzgerald M."/>
            <person name="Abouelleil A."/>
            <person name="Alvarado L."/>
            <person name="Chapman S.B."/>
            <person name="Gainer-Dewar J."/>
            <person name="Goldberg J."/>
            <person name="Griggs A."/>
            <person name="Gujja S."/>
            <person name="Hansen M."/>
            <person name="Howarth C."/>
            <person name="Imamovic A."/>
            <person name="Ireland A."/>
            <person name="Larimer J."/>
            <person name="McCowan C."/>
            <person name="Murphy C."/>
            <person name="Pearson M."/>
            <person name="Poon T.W."/>
            <person name="Priest M."/>
            <person name="Roberts A."/>
            <person name="Saif S."/>
            <person name="Shea T."/>
            <person name="Sykes S."/>
            <person name="Wortman J."/>
            <person name="Nusbaum C."/>
            <person name="Birren B."/>
        </authorList>
    </citation>
    <scope>NUCLEOTIDE SEQUENCE [LARGE SCALE GENOMIC DNA]</scope>
    <source>
        <strain evidence="1">NJM9701</strain>
    </source>
</reference>
<organism evidence="1">
    <name type="scientific">Aphanomyces invadans</name>
    <dbReference type="NCBI Taxonomy" id="157072"/>
    <lineage>
        <taxon>Eukaryota</taxon>
        <taxon>Sar</taxon>
        <taxon>Stramenopiles</taxon>
        <taxon>Oomycota</taxon>
        <taxon>Saprolegniomycetes</taxon>
        <taxon>Saprolegniales</taxon>
        <taxon>Verrucalvaceae</taxon>
        <taxon>Aphanomyces</taxon>
    </lineage>
</organism>
<accession>A0A024TPV8</accession>
<dbReference type="GeneID" id="20087754"/>
<dbReference type="Proteomes" id="UP000285060">
    <property type="component" value="Unassembled WGS sequence"/>
</dbReference>